<gene>
    <name evidence="3" type="ORF">Q8A70_04135</name>
</gene>
<name>A0ABU0YJJ3_9PROT</name>
<comment type="caution">
    <text evidence="3">The sequence shown here is derived from an EMBL/GenBank/DDBJ whole genome shotgun (WGS) entry which is preliminary data.</text>
</comment>
<dbReference type="Gene3D" id="3.40.190.10">
    <property type="entry name" value="Periplasmic binding protein-like II"/>
    <property type="match status" value="2"/>
</dbReference>
<proteinExistence type="inferred from homology"/>
<evidence type="ECO:0000256" key="2">
    <source>
        <dbReference type="ARBA" id="ARBA00022729"/>
    </source>
</evidence>
<dbReference type="Pfam" id="PF13416">
    <property type="entry name" value="SBP_bac_8"/>
    <property type="match status" value="1"/>
</dbReference>
<dbReference type="RefSeq" id="WP_379954239.1">
    <property type="nucleotide sequence ID" value="NZ_JAUYVI010000001.1"/>
</dbReference>
<dbReference type="EMBL" id="JAUYVI010000001">
    <property type="protein sequence ID" value="MDQ7246838.1"/>
    <property type="molecule type" value="Genomic_DNA"/>
</dbReference>
<dbReference type="PIRSF" id="PIRSF002825">
    <property type="entry name" value="CfbpA"/>
    <property type="match status" value="1"/>
</dbReference>
<dbReference type="SUPFAM" id="SSF53850">
    <property type="entry name" value="Periplasmic binding protein-like II"/>
    <property type="match status" value="1"/>
</dbReference>
<comment type="similarity">
    <text evidence="1">Belongs to the bacterial solute-binding protein 1 family.</text>
</comment>
<keyword evidence="2" id="KW-0732">Signal</keyword>
<dbReference type="PANTHER" id="PTHR30006:SF15">
    <property type="entry name" value="IRON-UTILIZATION PERIPLASMIC PROTEIN"/>
    <property type="match status" value="1"/>
</dbReference>
<organism evidence="3 4">
    <name type="scientific">Dongia sedimenti</name>
    <dbReference type="NCBI Taxonomy" id="3064282"/>
    <lineage>
        <taxon>Bacteria</taxon>
        <taxon>Pseudomonadati</taxon>
        <taxon>Pseudomonadota</taxon>
        <taxon>Alphaproteobacteria</taxon>
        <taxon>Rhodospirillales</taxon>
        <taxon>Dongiaceae</taxon>
        <taxon>Dongia</taxon>
    </lineage>
</organism>
<dbReference type="InterPro" id="IPR006059">
    <property type="entry name" value="SBP"/>
</dbReference>
<reference evidence="4" key="1">
    <citation type="submission" date="2023-08" db="EMBL/GenBank/DDBJ databases">
        <title>Rhodospirillaceae gen. nov., a novel taxon isolated from the Yangtze River Yuezi River estuary sludge.</title>
        <authorList>
            <person name="Ruan L."/>
        </authorList>
    </citation>
    <scope>NUCLEOTIDE SEQUENCE [LARGE SCALE GENOMIC DNA]</scope>
    <source>
        <strain evidence="4">R-7</strain>
    </source>
</reference>
<dbReference type="Proteomes" id="UP001230156">
    <property type="component" value="Unassembled WGS sequence"/>
</dbReference>
<keyword evidence="4" id="KW-1185">Reference proteome</keyword>
<dbReference type="InterPro" id="IPR006311">
    <property type="entry name" value="TAT_signal"/>
</dbReference>
<dbReference type="CDD" id="cd13542">
    <property type="entry name" value="PBP2_FutA1_ilke"/>
    <property type="match status" value="1"/>
</dbReference>
<evidence type="ECO:0000313" key="3">
    <source>
        <dbReference type="EMBL" id="MDQ7246838.1"/>
    </source>
</evidence>
<sequence length="356" mass="38602">MQRSLTRRRLLAAAPVVAAGLVTGFPMIVRRARADAGAVNVYSARHYPSDQTLFDMFTKETGIAVNAIQGVAEELMQRQQMEGDSSPADVLITVDAGNLWRAEQWNLLQPIKSDILDKEVPANLRHPDNLWFSFSTRARVILRDKNKVADGDIASYEALADPKWQGKVLITTSNSIYNQSLLASIIEADGAEKAEAWAKGLVANLARKPEGADTEQALALAAGVGTIAVSNSYYFGRLLGRDEATRKKLDHIGIVFPNQAGEGSLGRGTHINVSGGGVAAYAPNKENAVRFLEFLISPEAQKVFADANYEFPVRAGVAPIDIVQAWGTFKTDPVNVSALGKNNAEAVRIMDRAGWR</sequence>
<protein>
    <submittedName>
        <fullName evidence="3">Fe(3+) ABC transporter substrate-binding protein</fullName>
    </submittedName>
</protein>
<accession>A0ABU0YJJ3</accession>
<dbReference type="PANTHER" id="PTHR30006">
    <property type="entry name" value="THIAMINE-BINDING PERIPLASMIC PROTEIN-RELATED"/>
    <property type="match status" value="1"/>
</dbReference>
<evidence type="ECO:0000313" key="4">
    <source>
        <dbReference type="Proteomes" id="UP001230156"/>
    </source>
</evidence>
<evidence type="ECO:0000256" key="1">
    <source>
        <dbReference type="ARBA" id="ARBA00008520"/>
    </source>
</evidence>
<dbReference type="PROSITE" id="PS51318">
    <property type="entry name" value="TAT"/>
    <property type="match status" value="1"/>
</dbReference>
<dbReference type="InterPro" id="IPR026045">
    <property type="entry name" value="Ferric-bd"/>
</dbReference>